<evidence type="ECO:0000313" key="5">
    <source>
        <dbReference type="EMBL" id="KAI7733590.1"/>
    </source>
</evidence>
<organism evidence="5 6">
    <name type="scientific">Ambrosia artemisiifolia</name>
    <name type="common">Common ragweed</name>
    <dbReference type="NCBI Taxonomy" id="4212"/>
    <lineage>
        <taxon>Eukaryota</taxon>
        <taxon>Viridiplantae</taxon>
        <taxon>Streptophyta</taxon>
        <taxon>Embryophyta</taxon>
        <taxon>Tracheophyta</taxon>
        <taxon>Spermatophyta</taxon>
        <taxon>Magnoliopsida</taxon>
        <taxon>eudicotyledons</taxon>
        <taxon>Gunneridae</taxon>
        <taxon>Pentapetalae</taxon>
        <taxon>asterids</taxon>
        <taxon>campanulids</taxon>
        <taxon>Asterales</taxon>
        <taxon>Asteraceae</taxon>
        <taxon>Asteroideae</taxon>
        <taxon>Heliantheae alliance</taxon>
        <taxon>Heliantheae</taxon>
        <taxon>Ambrosia</taxon>
    </lineage>
</organism>
<dbReference type="InterPro" id="IPR004146">
    <property type="entry name" value="DC1"/>
</dbReference>
<keyword evidence="6" id="KW-1185">Reference proteome</keyword>
<evidence type="ECO:0000256" key="1">
    <source>
        <dbReference type="ARBA" id="ARBA00022723"/>
    </source>
</evidence>
<dbReference type="Pfam" id="PF03107">
    <property type="entry name" value="C1_2"/>
    <property type="match status" value="3"/>
</dbReference>
<sequence length="373" mass="43386">MPASLAKTQKNFIDEDHPNLIRCPFPDESFNLMMQRFIQKDKPSIKREIDGAVFGHPHPLILVDTLHKGLDSLHDPMKKVEVLCDGCVRPVMDVPFYMCSQDHCSFILHEWCTRLPSKIQHHPDHPKHTLVFVPILKGVFYCTICYLPCSGFAYICKQCDYGIFDIHCAFIPDVITHEAHPNHLLKRFRLDFGRRYMGRHPSQRIICKACGYLADTGYRCHTCDFYFDTKCALLLPRTVRHKYDKHSLSLRYFPAENHSSKYFCEICEDEFNPTKWFYHCSMCDSSMHTACASQKLHCEQSQYIKSSLNVFIYINVKFGATREIKDHPHPVTLVRGWIEAADGQCMACHRPLESDIIYKCMQCKFAFHQSCLT</sequence>
<dbReference type="GO" id="GO:0046872">
    <property type="term" value="F:metal ion binding"/>
    <property type="evidence" value="ECO:0007669"/>
    <property type="project" value="UniProtKB-KW"/>
</dbReference>
<dbReference type="EMBL" id="JAMZMK010009939">
    <property type="protein sequence ID" value="KAI7733590.1"/>
    <property type="molecule type" value="Genomic_DNA"/>
</dbReference>
<keyword evidence="3" id="KW-0862">Zinc</keyword>
<dbReference type="PANTHER" id="PTHR32410:SF216">
    <property type="entry name" value="PHORBOL-ESTER_DAG-TYPE DOMAIN-CONTAINING PROTEIN"/>
    <property type="match status" value="1"/>
</dbReference>
<evidence type="ECO:0000256" key="3">
    <source>
        <dbReference type="ARBA" id="ARBA00022833"/>
    </source>
</evidence>
<name>A0AAD5C246_AMBAR</name>
<dbReference type="InterPro" id="IPR046349">
    <property type="entry name" value="C1-like_sf"/>
</dbReference>
<dbReference type="Proteomes" id="UP001206925">
    <property type="component" value="Unassembled WGS sequence"/>
</dbReference>
<dbReference type="PROSITE" id="PS50081">
    <property type="entry name" value="ZF_DAG_PE_2"/>
    <property type="match status" value="1"/>
</dbReference>
<feature type="domain" description="Phorbol-ester/DAG-type" evidence="4">
    <location>
        <begin position="245"/>
        <end position="298"/>
    </location>
</feature>
<proteinExistence type="predicted"/>
<protein>
    <recommendedName>
        <fullName evidence="4">Phorbol-ester/DAG-type domain-containing protein</fullName>
    </recommendedName>
</protein>
<dbReference type="SUPFAM" id="SSF57889">
    <property type="entry name" value="Cysteine-rich domain"/>
    <property type="match status" value="3"/>
</dbReference>
<dbReference type="PANTHER" id="PTHR32410">
    <property type="entry name" value="CYSTEINE/HISTIDINE-RICH C1 DOMAIN FAMILY PROTEIN"/>
    <property type="match status" value="1"/>
</dbReference>
<reference evidence="5" key="1">
    <citation type="submission" date="2022-06" db="EMBL/GenBank/DDBJ databases">
        <title>Uncovering the hologenomic basis of an extraordinary plant invasion.</title>
        <authorList>
            <person name="Bieker V.C."/>
            <person name="Martin M.D."/>
            <person name="Gilbert T."/>
            <person name="Hodgins K."/>
            <person name="Battlay P."/>
            <person name="Petersen B."/>
            <person name="Wilson J."/>
        </authorList>
    </citation>
    <scope>NUCLEOTIDE SEQUENCE</scope>
    <source>
        <strain evidence="5">AA19_3_7</strain>
        <tissue evidence="5">Leaf</tissue>
    </source>
</reference>
<accession>A0AAD5C246</accession>
<evidence type="ECO:0000256" key="2">
    <source>
        <dbReference type="ARBA" id="ARBA00022737"/>
    </source>
</evidence>
<gene>
    <name evidence="5" type="ORF">M8C21_000946</name>
</gene>
<comment type="caution">
    <text evidence="5">The sequence shown here is derived from an EMBL/GenBank/DDBJ whole genome shotgun (WGS) entry which is preliminary data.</text>
</comment>
<dbReference type="InterPro" id="IPR053192">
    <property type="entry name" value="Vacuole_Formation_Reg"/>
</dbReference>
<evidence type="ECO:0000313" key="6">
    <source>
        <dbReference type="Proteomes" id="UP001206925"/>
    </source>
</evidence>
<evidence type="ECO:0000259" key="4">
    <source>
        <dbReference type="PROSITE" id="PS50081"/>
    </source>
</evidence>
<dbReference type="AlphaFoldDB" id="A0AAD5C246"/>
<keyword evidence="1" id="KW-0479">Metal-binding</keyword>
<keyword evidence="2" id="KW-0677">Repeat</keyword>
<dbReference type="InterPro" id="IPR002219">
    <property type="entry name" value="PKC_DAG/PE"/>
</dbReference>